<accession>A0A0W8E5L1</accession>
<organism evidence="2">
    <name type="scientific">hydrocarbon metagenome</name>
    <dbReference type="NCBI Taxonomy" id="938273"/>
    <lineage>
        <taxon>unclassified sequences</taxon>
        <taxon>metagenomes</taxon>
        <taxon>ecological metagenomes</taxon>
    </lineage>
</organism>
<dbReference type="EMBL" id="LNQE01001871">
    <property type="protein sequence ID" value="KUG03702.1"/>
    <property type="molecule type" value="Genomic_DNA"/>
</dbReference>
<keyword evidence="1" id="KW-0472">Membrane</keyword>
<keyword evidence="1" id="KW-1133">Transmembrane helix</keyword>
<dbReference type="AlphaFoldDB" id="A0A0W8E5L1"/>
<name>A0A0W8E5L1_9ZZZZ</name>
<feature type="transmembrane region" description="Helical" evidence="1">
    <location>
        <begin position="9"/>
        <end position="31"/>
    </location>
</feature>
<proteinExistence type="predicted"/>
<keyword evidence="1" id="KW-0812">Transmembrane</keyword>
<gene>
    <name evidence="2" type="ORF">ASZ90_018892</name>
</gene>
<comment type="caution">
    <text evidence="2">The sequence shown here is derived from an EMBL/GenBank/DDBJ whole genome shotgun (WGS) entry which is preliminary data.</text>
</comment>
<protein>
    <submittedName>
        <fullName evidence="2">Uncharacterized protein</fullName>
    </submittedName>
</protein>
<sequence length="140" mass="16553">MTEINGRELIIAVLILLIWCMIIIKALDIWANKQYYDLRKIYRAEIQTINRELMEKVHSNTAQVEKIHRMLDRSLLEMDAKLECLMENSSQINTIDVRTSEIAREVRKIPGIEFKLREALKDNRPRTLGEYMVKEYGKTD</sequence>
<evidence type="ECO:0000256" key="1">
    <source>
        <dbReference type="SAM" id="Phobius"/>
    </source>
</evidence>
<evidence type="ECO:0000313" key="2">
    <source>
        <dbReference type="EMBL" id="KUG03702.1"/>
    </source>
</evidence>
<reference evidence="2" key="1">
    <citation type="journal article" date="2015" name="Proc. Natl. Acad. Sci. U.S.A.">
        <title>Networks of energetic and metabolic interactions define dynamics in microbial communities.</title>
        <authorList>
            <person name="Embree M."/>
            <person name="Liu J.K."/>
            <person name="Al-Bassam M.M."/>
            <person name="Zengler K."/>
        </authorList>
    </citation>
    <scope>NUCLEOTIDE SEQUENCE</scope>
</reference>